<dbReference type="EMBL" id="BMFN01000003">
    <property type="protein sequence ID" value="GGF77369.1"/>
    <property type="molecule type" value="Genomic_DNA"/>
</dbReference>
<sequence length="771" mass="84466">MKRTFRTTLLLSLGLLLSPTLQAQQAPAPPSSVNTQKMNQFVEALMKKMTLDEKIGQLNLVSVGFDVTGPVVSKDVDANIRKGNVGAVLNTYTPVAARKLQELAVKESRLKIPLILGYDVIHGHRTIFPIPLGMAASWDLTAMERSARIASEEAAADGINWVYSPMVDIARDPRWGRIAEGAGEDPYLGSQIARAMVRGYQGPDNDMSKPTNVMACLKHFALYGAAEAGRDYNTTDMSLVRMYNEYLPPYKAAIEAGVGSVMTSFNDINGVPATGNKWLMTDLLRTQWGFNGFVATDYTAINEMTAHGMGNDAQVSALALNAGTDQDMVGEIFLKNLAQNLKDGTVKQEQIDLACRRVLEAKYKLGLFQDPYRGVTEKRAKATMMKKEFIADARNISRKSLVLLKNDKNTLPLKKTGTIALIGPLANRQRDMIGSWSGAGDWKQAVSLEQGIKNVAGGVKVVYAQGANITDDQQMIERLNAHGGDLNIDKRTPEAMIQEAVQAAQSADVIVAAVGESQGMTGEAASRADISIPAPQMELLKALKKTGKPLVLVLMNGRPMALSWENQNADAILETWFSGTQGGNAIADVLFGDYNPSGKITATFPQVVGQVPIFYNHKNTGRPFNGTDKLDKYKSRYLDVSNEPLYPFGYGLSYTTFSYSKPELSKTSIKQNEPLEVRVTVRNTGNYDGEETAQLYIRDMVGSITRPVKELKGFQKVALKKGESKTLTFRLSPDDLKFYNTDLKFVSEPGDFQVFVGGNSRDVQEAAFKLE</sequence>
<keyword evidence="2" id="KW-1185">Reference proteome</keyword>
<accession>A0ACB5PW68</accession>
<protein>
    <submittedName>
        <fullName evidence="1">Glycosyl hydrolase</fullName>
    </submittedName>
</protein>
<evidence type="ECO:0000313" key="2">
    <source>
        <dbReference type="Proteomes" id="UP000605392"/>
    </source>
</evidence>
<gene>
    <name evidence="1" type="ORF">GCM10011375_35550</name>
</gene>
<comment type="caution">
    <text evidence="1">The sequence shown here is derived from an EMBL/GenBank/DDBJ whole genome shotgun (WGS) entry which is preliminary data.</text>
</comment>
<proteinExistence type="predicted"/>
<dbReference type="Proteomes" id="UP000605392">
    <property type="component" value="Unassembled WGS sequence"/>
</dbReference>
<reference evidence="1 2" key="1">
    <citation type="journal article" date="2019" name="Int. J. Syst. Evol. Microbiol.">
        <title>The Global Catalogue of Microorganisms (GCM) 10K type strain sequencing project: providing services to taxonomists for standard genome sequencing and annotation.</title>
        <authorList>
            <consortium name="The Broad Institute Genomics Platform"/>
            <consortium name="The Broad Institute Genome Sequencing Center for Infectious Disease"/>
            <person name="Wu L."/>
            <person name="Ma J."/>
        </authorList>
    </citation>
    <scope>NUCLEOTIDE SEQUENCE [LARGE SCALE GENOMIC DNA]</scope>
    <source>
        <strain evidence="1 2">CGMCC 1.12720</strain>
    </source>
</reference>
<evidence type="ECO:0000313" key="1">
    <source>
        <dbReference type="EMBL" id="GGF77369.1"/>
    </source>
</evidence>
<name>A0ACB5PW68_9BACT</name>
<keyword evidence="1" id="KW-0378">Hydrolase</keyword>
<organism evidence="1 2">
    <name type="scientific">Hymenobacter qilianensis</name>
    <dbReference type="NCBI Taxonomy" id="1385715"/>
    <lineage>
        <taxon>Bacteria</taxon>
        <taxon>Pseudomonadati</taxon>
        <taxon>Bacteroidota</taxon>
        <taxon>Cytophagia</taxon>
        <taxon>Cytophagales</taxon>
        <taxon>Hymenobacteraceae</taxon>
        <taxon>Hymenobacter</taxon>
    </lineage>
</organism>